<gene>
    <name evidence="3" type="ORF">OMM_07261</name>
</gene>
<feature type="signal peptide" evidence="1">
    <location>
        <begin position="1"/>
        <end position="19"/>
    </location>
</feature>
<dbReference type="EMBL" id="ATBP01000100">
    <property type="protein sequence ID" value="ETR72923.1"/>
    <property type="molecule type" value="Genomic_DNA"/>
</dbReference>
<dbReference type="Gene3D" id="3.40.250.10">
    <property type="entry name" value="Rhodanese-like domain"/>
    <property type="match status" value="1"/>
</dbReference>
<proteinExistence type="predicted"/>
<dbReference type="SUPFAM" id="SSF52821">
    <property type="entry name" value="Rhodanese/Cell cycle control phosphatase"/>
    <property type="match status" value="1"/>
</dbReference>
<evidence type="ECO:0000256" key="1">
    <source>
        <dbReference type="SAM" id="SignalP"/>
    </source>
</evidence>
<dbReference type="CDD" id="cd00158">
    <property type="entry name" value="RHOD"/>
    <property type="match status" value="1"/>
</dbReference>
<dbReference type="Pfam" id="PF00581">
    <property type="entry name" value="Rhodanese"/>
    <property type="match status" value="1"/>
</dbReference>
<accession>A0A1V1PDT1</accession>
<feature type="domain" description="Rhodanese" evidence="2">
    <location>
        <begin position="38"/>
        <end position="88"/>
    </location>
</feature>
<evidence type="ECO:0000313" key="3">
    <source>
        <dbReference type="EMBL" id="ETR72923.1"/>
    </source>
</evidence>
<dbReference type="Proteomes" id="UP000189670">
    <property type="component" value="Unassembled WGS sequence"/>
</dbReference>
<dbReference type="InterPro" id="IPR001763">
    <property type="entry name" value="Rhodanese-like_dom"/>
</dbReference>
<sequence>MSIVFMVLFSLHSFGNAMAEDKKVCKDISAPEVKNLLDNGKALAIHVLSSFEYDIQHIENSINIPVNKIMAQKDKLPKDQSFPVIFYCMGVR</sequence>
<name>A0A1V1PDT1_9BACT</name>
<dbReference type="InterPro" id="IPR036873">
    <property type="entry name" value="Rhodanese-like_dom_sf"/>
</dbReference>
<organism evidence="3 4">
    <name type="scientific">Candidatus Magnetoglobus multicellularis str. Araruama</name>
    <dbReference type="NCBI Taxonomy" id="890399"/>
    <lineage>
        <taxon>Bacteria</taxon>
        <taxon>Pseudomonadati</taxon>
        <taxon>Thermodesulfobacteriota</taxon>
        <taxon>Desulfobacteria</taxon>
        <taxon>Desulfobacterales</taxon>
        <taxon>Desulfobacteraceae</taxon>
        <taxon>Candidatus Magnetoglobus</taxon>
    </lineage>
</organism>
<evidence type="ECO:0000313" key="4">
    <source>
        <dbReference type="Proteomes" id="UP000189670"/>
    </source>
</evidence>
<reference evidence="4" key="1">
    <citation type="submission" date="2012-11" db="EMBL/GenBank/DDBJ databases">
        <authorList>
            <person name="Lucero-Rivera Y.E."/>
            <person name="Tovar-Ramirez D."/>
        </authorList>
    </citation>
    <scope>NUCLEOTIDE SEQUENCE [LARGE SCALE GENOMIC DNA]</scope>
    <source>
        <strain evidence="4">Araruama</strain>
    </source>
</reference>
<evidence type="ECO:0000259" key="2">
    <source>
        <dbReference type="PROSITE" id="PS50206"/>
    </source>
</evidence>
<dbReference type="AlphaFoldDB" id="A0A1V1PDT1"/>
<dbReference type="PROSITE" id="PS50206">
    <property type="entry name" value="RHODANESE_3"/>
    <property type="match status" value="1"/>
</dbReference>
<feature type="chain" id="PRO_5013205672" description="Rhodanese domain-containing protein" evidence="1">
    <location>
        <begin position="20"/>
        <end position="92"/>
    </location>
</feature>
<comment type="caution">
    <text evidence="3">The sequence shown here is derived from an EMBL/GenBank/DDBJ whole genome shotgun (WGS) entry which is preliminary data.</text>
</comment>
<protein>
    <recommendedName>
        <fullName evidence="2">Rhodanese domain-containing protein</fullName>
    </recommendedName>
</protein>
<keyword evidence="1" id="KW-0732">Signal</keyword>